<dbReference type="EMBL" id="CAAKNF010000194">
    <property type="protein sequence ID" value="VIO95495.1"/>
    <property type="molecule type" value="Genomic_DNA"/>
</dbReference>
<protein>
    <submittedName>
        <fullName evidence="2">Bm2757, isoform b</fullName>
    </submittedName>
    <submittedName>
        <fullName evidence="3">Helix-loop-helix DNA-binding domain containing protein</fullName>
    </submittedName>
</protein>
<dbReference type="OMA" id="PTAIHNN"/>
<evidence type="ECO:0000259" key="1">
    <source>
        <dbReference type="PROSITE" id="PS50888"/>
    </source>
</evidence>
<dbReference type="EMBL" id="LN856779">
    <property type="protein sequence ID" value="CDP92231.1"/>
    <property type="molecule type" value="Genomic_DNA"/>
</dbReference>
<dbReference type="Gene3D" id="4.10.280.10">
    <property type="entry name" value="Helix-loop-helix DNA-binding domain"/>
    <property type="match status" value="1"/>
</dbReference>
<dbReference type="PROSITE" id="PS50888">
    <property type="entry name" value="BHLH"/>
    <property type="match status" value="1"/>
</dbReference>
<dbReference type="SMART" id="SM00353">
    <property type="entry name" value="HLH"/>
    <property type="match status" value="1"/>
</dbReference>
<accession>A0A4E9FEW9</accession>
<reference evidence="2" key="2">
    <citation type="submission" date="2012-12" db="EMBL/GenBank/DDBJ databases">
        <authorList>
            <person name="Gao Y.W."/>
            <person name="Fan S.T."/>
            <person name="Sun H.T."/>
            <person name="Wang Z."/>
            <person name="Gao X.L."/>
            <person name="Li Y.G."/>
            <person name="Wang T.C."/>
            <person name="Zhang K."/>
            <person name="Xu W.W."/>
            <person name="Yu Z.J."/>
            <person name="Xia X.Z."/>
        </authorList>
    </citation>
    <scope>NUCLEOTIDE SEQUENCE</scope>
    <source>
        <strain evidence="2">FR3</strain>
    </source>
</reference>
<dbReference type="WormBase" id="Bm2757b">
    <property type="protein sequence ID" value="BM48074"/>
    <property type="gene ID" value="WBGene00223018"/>
</dbReference>
<sequence>MKKRNQSNRKERRRNEEMNLAYARLQRCVPHIPHDQKLAKIKTLRLAMLYIKHLEAVVDGSVRIRSSSSHELRPLEVEDFASIAMAEIQARNNYKDLAEKELQRGVRTEDICRQTVPERYALQEKTTQNHFSSIIRFPVILHNNNATSSTFIHNNGISPTVISNNGISPAVISNNGISPTAIHNNRISPTIIHNNGISPTVIHNNGISPTGIHNNGISPTIIHNNGISPTAIHNNGMSPTVISNNRISPTVIPNNGISPTIAHDNDNNHDTAMSTTVIPSNGTQRAIIHNTAAATSTVIRNNATSPTVIPSNATSPPVIHDNSSQVSSFSGQSVADNLNYFSFPN</sequence>
<dbReference type="PANTHER" id="PTHR23349">
    <property type="entry name" value="BASIC HELIX-LOOP-HELIX TRANSCRIPTION FACTOR, TWIST"/>
    <property type="match status" value="1"/>
</dbReference>
<dbReference type="GO" id="GO:0000977">
    <property type="term" value="F:RNA polymerase II transcription regulatory region sequence-specific DNA binding"/>
    <property type="evidence" value="ECO:0007669"/>
    <property type="project" value="TreeGrafter"/>
</dbReference>
<dbReference type="InterPro" id="IPR011598">
    <property type="entry name" value="bHLH_dom"/>
</dbReference>
<dbReference type="AlphaFoldDB" id="A0A0J9XPB6"/>
<name>A0A0J9XPB6_BRUMA</name>
<evidence type="ECO:0000313" key="4">
    <source>
        <dbReference type="WormBase" id="Bm2757b"/>
    </source>
</evidence>
<dbReference type="InterPro" id="IPR036638">
    <property type="entry name" value="HLH_DNA-bd_sf"/>
</dbReference>
<dbReference type="SUPFAM" id="SSF47459">
    <property type="entry name" value="HLH, helix-loop-helix DNA-binding domain"/>
    <property type="match status" value="1"/>
</dbReference>
<dbReference type="OrthoDB" id="10055449at2759"/>
<evidence type="ECO:0000313" key="2">
    <source>
        <dbReference type="EMBL" id="CDP92231.1"/>
    </source>
</evidence>
<dbReference type="Pfam" id="PF00010">
    <property type="entry name" value="HLH"/>
    <property type="match status" value="1"/>
</dbReference>
<dbReference type="InterPro" id="IPR050283">
    <property type="entry name" value="E-box_TF_Regulators"/>
</dbReference>
<dbReference type="RefSeq" id="XP_001894335.2">
    <property type="nucleotide sequence ID" value="XM_001894300.2"/>
</dbReference>
<dbReference type="CTD" id="6097785"/>
<reference evidence="2" key="1">
    <citation type="journal article" date="2007" name="Science">
        <title>Draft genome of the filarial nematode parasite Brugia malayi.</title>
        <authorList>
            <person name="Ghedin E."/>
            <person name="Wang S."/>
            <person name="Spiro D."/>
            <person name="Caler E."/>
            <person name="Zhao Q."/>
            <person name="Crabtree J."/>
            <person name="Allen J.E."/>
            <person name="Delcher A.L."/>
            <person name="Guiliano D.B."/>
            <person name="Miranda-Saavedra D."/>
            <person name="Angiuoli S.V."/>
            <person name="Creasy T."/>
            <person name="Amedeo P."/>
            <person name="Haas B."/>
            <person name="El-Sayed N.M."/>
            <person name="Wortman J.R."/>
            <person name="Feldblyum T."/>
            <person name="Tallon L."/>
            <person name="Schatz M."/>
            <person name="Shumway M."/>
            <person name="Koo H."/>
            <person name="Salzberg S.L."/>
            <person name="Schobel S."/>
            <person name="Pertea M."/>
            <person name="Pop M."/>
            <person name="White O."/>
            <person name="Barton G.J."/>
            <person name="Carlow C.K."/>
            <person name="Crawford M.J."/>
            <person name="Daub J."/>
            <person name="Dimmic M.W."/>
            <person name="Estes C.F."/>
            <person name="Foster J.M."/>
            <person name="Ganatra M."/>
            <person name="Gregory W.F."/>
            <person name="Johnson N.M."/>
            <person name="Jin J."/>
            <person name="Komuniecki R."/>
            <person name="Korf I."/>
            <person name="Kumar S."/>
            <person name="Laney S."/>
            <person name="Li B.W."/>
            <person name="Li W."/>
            <person name="Lindblom T.H."/>
            <person name="Lustigman S."/>
            <person name="Ma D."/>
            <person name="Maina C.V."/>
            <person name="Martin D.M."/>
            <person name="McCarter J.P."/>
            <person name="McReynolds L."/>
            <person name="Mitreva M."/>
            <person name="Nutman T.B."/>
            <person name="Parkinson J."/>
            <person name="Peregrin-Alvarez J.M."/>
            <person name="Poole C."/>
            <person name="Ren Q."/>
            <person name="Saunders L."/>
            <person name="Sluder A.E."/>
            <person name="Smith K."/>
            <person name="Stanke M."/>
            <person name="Unnasch T.R."/>
            <person name="Ware J."/>
            <person name="Wei A.D."/>
            <person name="Weil G."/>
            <person name="Williams D.J."/>
            <person name="Zhang Y."/>
            <person name="Williams S.A."/>
            <person name="Fraser-Liggett C."/>
            <person name="Slatko B."/>
            <person name="Blaxter M.L."/>
            <person name="Scott A.L."/>
        </authorList>
    </citation>
    <scope>NUCLEOTIDE SEQUENCE</scope>
    <source>
        <strain evidence="2">FR3</strain>
    </source>
</reference>
<keyword evidence="3" id="KW-0238">DNA-binding</keyword>
<reference evidence="3" key="3">
    <citation type="submission" date="2019-04" db="EMBL/GenBank/DDBJ databases">
        <authorList>
            <person name="Howe K."/>
            <person name="Paulini M."/>
            <person name="Williams G."/>
        </authorList>
    </citation>
    <scope>NUCLEOTIDE SEQUENCE [LARGE SCALE GENOMIC DNA]</scope>
    <source>
        <strain evidence="3">FR3</strain>
    </source>
</reference>
<organism evidence="2">
    <name type="scientific">Brugia malayi</name>
    <name type="common">Filarial nematode worm</name>
    <dbReference type="NCBI Taxonomy" id="6279"/>
    <lineage>
        <taxon>Eukaryota</taxon>
        <taxon>Metazoa</taxon>
        <taxon>Ecdysozoa</taxon>
        <taxon>Nematoda</taxon>
        <taxon>Chromadorea</taxon>
        <taxon>Rhabditida</taxon>
        <taxon>Spirurina</taxon>
        <taxon>Spiruromorpha</taxon>
        <taxon>Filarioidea</taxon>
        <taxon>Onchocercidae</taxon>
        <taxon>Brugia</taxon>
    </lineage>
</organism>
<dbReference type="GeneID" id="6097785"/>
<accession>A0A0J9XPB6</accession>
<gene>
    <name evidence="3" type="primary">Bma-hnd-1</name>
    <name evidence="2 4" type="ORF">Bm2757</name>
    <name evidence="3" type="ORF">BM_BM2757</name>
    <name evidence="2" type="ORF">BM_Bm2757</name>
</gene>
<dbReference type="GO" id="GO:0046983">
    <property type="term" value="F:protein dimerization activity"/>
    <property type="evidence" value="ECO:0007669"/>
    <property type="project" value="InterPro"/>
</dbReference>
<dbReference type="GO" id="GO:0032502">
    <property type="term" value="P:developmental process"/>
    <property type="evidence" value="ECO:0007669"/>
    <property type="project" value="TreeGrafter"/>
</dbReference>
<proteinExistence type="predicted"/>
<dbReference type="KEGG" id="bmy:BM_BM2757"/>
<feature type="domain" description="BHLH" evidence="1">
    <location>
        <begin position="2"/>
        <end position="54"/>
    </location>
</feature>
<dbReference type="GO" id="GO:0000981">
    <property type="term" value="F:DNA-binding transcription factor activity, RNA polymerase II-specific"/>
    <property type="evidence" value="ECO:0007669"/>
    <property type="project" value="TreeGrafter"/>
</dbReference>
<evidence type="ECO:0000313" key="3">
    <source>
        <dbReference type="EMBL" id="VIO95495.1"/>
    </source>
</evidence>
<dbReference type="PANTHER" id="PTHR23349:SF68">
    <property type="entry name" value="FI14601P"/>
    <property type="match status" value="1"/>
</dbReference>